<dbReference type="Proteomes" id="UP001176941">
    <property type="component" value="Chromosome 30"/>
</dbReference>
<proteinExistence type="predicted"/>
<reference evidence="1" key="1">
    <citation type="submission" date="2023-04" db="EMBL/GenBank/DDBJ databases">
        <authorList>
            <consortium name="ELIXIR-Norway"/>
        </authorList>
    </citation>
    <scope>NUCLEOTIDE SEQUENCE [LARGE SCALE GENOMIC DNA]</scope>
</reference>
<protein>
    <submittedName>
        <fullName evidence="1">Uncharacterized protein</fullName>
    </submittedName>
</protein>
<gene>
    <name evidence="1" type="ORF">MRATA1EN1_LOCUS19994</name>
</gene>
<accession>A0ABN8ZAU7</accession>
<organism evidence="1 2">
    <name type="scientific">Rangifer tarandus platyrhynchus</name>
    <name type="common">Svalbard reindeer</name>
    <dbReference type="NCBI Taxonomy" id="3082113"/>
    <lineage>
        <taxon>Eukaryota</taxon>
        <taxon>Metazoa</taxon>
        <taxon>Chordata</taxon>
        <taxon>Craniata</taxon>
        <taxon>Vertebrata</taxon>
        <taxon>Euteleostomi</taxon>
        <taxon>Mammalia</taxon>
        <taxon>Eutheria</taxon>
        <taxon>Laurasiatheria</taxon>
        <taxon>Artiodactyla</taxon>
        <taxon>Ruminantia</taxon>
        <taxon>Pecora</taxon>
        <taxon>Cervidae</taxon>
        <taxon>Odocoileinae</taxon>
        <taxon>Rangifer</taxon>
    </lineage>
</organism>
<name>A0ABN8ZAU7_RANTA</name>
<sequence length="127" mass="14879">MPTSFILKTCEHITFPNQRDFTDVIKVKCLGLSRWALSKHINSLKNREPFQAMSRERERDDNRTRVWEKCDITGFEHGERGQYPNHGMWAASRSCLACLVALTVKKLSAMQETQVESLVRNILWRRK</sequence>
<keyword evidence="2" id="KW-1185">Reference proteome</keyword>
<evidence type="ECO:0000313" key="1">
    <source>
        <dbReference type="EMBL" id="CAI9171032.1"/>
    </source>
</evidence>
<evidence type="ECO:0000313" key="2">
    <source>
        <dbReference type="Proteomes" id="UP001176941"/>
    </source>
</evidence>
<dbReference type="EMBL" id="OX459966">
    <property type="protein sequence ID" value="CAI9171032.1"/>
    <property type="molecule type" value="Genomic_DNA"/>
</dbReference>